<dbReference type="InterPro" id="IPR000182">
    <property type="entry name" value="GNAT_dom"/>
</dbReference>
<proteinExistence type="predicted"/>
<dbReference type="EMBL" id="MKQR01000028">
    <property type="protein sequence ID" value="OLR90094.1"/>
    <property type="molecule type" value="Genomic_DNA"/>
</dbReference>
<evidence type="ECO:0000313" key="5">
    <source>
        <dbReference type="Proteomes" id="UP000186040"/>
    </source>
</evidence>
<sequence>MSTTEALEVICAQAWPATSTRPLGSWLLRASGGYTGRANSALTTGSPGVPLPEALSRVVEFSAEHGIRPTAQVVVGSEWDERLPGEGWVVNLAHPRGAESSVLVSALEPGQAGVGSDVVVRAEPPAGWFEVVLGGPAEPAAVAVLTSGPRLGFAVVEVDGEVVGGIRGCVVEDYLHIGALQVREGWRRAGVARRLLGALDAWAGGLGVRWRVLQVATGNVAAHALYAGLGYSESHRYRYWVPGV</sequence>
<dbReference type="Pfam" id="PF24553">
    <property type="entry name" value="Rv0428c_C"/>
    <property type="match status" value="1"/>
</dbReference>
<evidence type="ECO:0000259" key="3">
    <source>
        <dbReference type="PROSITE" id="PS51186"/>
    </source>
</evidence>
<protein>
    <recommendedName>
        <fullName evidence="3">N-acetyltransferase domain-containing protein</fullName>
    </recommendedName>
</protein>
<keyword evidence="5" id="KW-1185">Reference proteome</keyword>
<dbReference type="PANTHER" id="PTHR43877">
    <property type="entry name" value="AMINOALKYLPHOSPHONATE N-ACETYLTRANSFERASE-RELATED-RELATED"/>
    <property type="match status" value="1"/>
</dbReference>
<dbReference type="Proteomes" id="UP000186040">
    <property type="component" value="Unassembled WGS sequence"/>
</dbReference>
<dbReference type="Gene3D" id="3.40.630.30">
    <property type="match status" value="1"/>
</dbReference>
<dbReference type="PROSITE" id="PS51186">
    <property type="entry name" value="GNAT"/>
    <property type="match status" value="1"/>
</dbReference>
<name>A0A1Q9LDK8_9PSEU</name>
<feature type="domain" description="N-acetyltransferase" evidence="3">
    <location>
        <begin position="102"/>
        <end position="244"/>
    </location>
</feature>
<evidence type="ECO:0000256" key="1">
    <source>
        <dbReference type="ARBA" id="ARBA00022679"/>
    </source>
</evidence>
<keyword evidence="1" id="KW-0808">Transferase</keyword>
<dbReference type="GO" id="GO:0016747">
    <property type="term" value="F:acyltransferase activity, transferring groups other than amino-acyl groups"/>
    <property type="evidence" value="ECO:0007669"/>
    <property type="project" value="InterPro"/>
</dbReference>
<comment type="caution">
    <text evidence="4">The sequence shown here is derived from an EMBL/GenBank/DDBJ whole genome shotgun (WGS) entry which is preliminary data.</text>
</comment>
<accession>A0A1Q9LDK8</accession>
<evidence type="ECO:0000313" key="4">
    <source>
        <dbReference type="EMBL" id="OLR90094.1"/>
    </source>
</evidence>
<dbReference type="InterPro" id="IPR016181">
    <property type="entry name" value="Acyl_CoA_acyltransferase"/>
</dbReference>
<dbReference type="SUPFAM" id="SSF55729">
    <property type="entry name" value="Acyl-CoA N-acyltransferases (Nat)"/>
    <property type="match status" value="1"/>
</dbReference>
<gene>
    <name evidence="4" type="ORF">BJP25_03715</name>
</gene>
<dbReference type="AlphaFoldDB" id="A0A1Q9LDK8"/>
<organism evidence="4 5">
    <name type="scientific">Actinokineospora bangkokensis</name>
    <dbReference type="NCBI Taxonomy" id="1193682"/>
    <lineage>
        <taxon>Bacteria</taxon>
        <taxon>Bacillati</taxon>
        <taxon>Actinomycetota</taxon>
        <taxon>Actinomycetes</taxon>
        <taxon>Pseudonocardiales</taxon>
        <taxon>Pseudonocardiaceae</taxon>
        <taxon>Actinokineospora</taxon>
    </lineage>
</organism>
<dbReference type="RefSeq" id="WP_075978301.1">
    <property type="nucleotide sequence ID" value="NZ_MKQR01000028.1"/>
</dbReference>
<reference evidence="4 5" key="1">
    <citation type="submission" date="2016-10" db="EMBL/GenBank/DDBJ databases">
        <title>The Draft Genome Sequence of Actinokineospora bangkokensis 44EHWT reveals the biosynthetic pathway of antifungal compounds Thailandins with unusual extender unit butylmalonyl-CoA.</title>
        <authorList>
            <person name="Greule A."/>
            <person name="Intra B."/>
            <person name="Flemming S."/>
            <person name="Rommel M.G."/>
            <person name="Panbangred W."/>
            <person name="Bechthold A."/>
        </authorList>
    </citation>
    <scope>NUCLEOTIDE SEQUENCE [LARGE SCALE GENOMIC DNA]</scope>
    <source>
        <strain evidence="4 5">44EHW</strain>
    </source>
</reference>
<dbReference type="STRING" id="1193682.BJP25_03715"/>
<dbReference type="OrthoDB" id="9775595at2"/>
<evidence type="ECO:0000256" key="2">
    <source>
        <dbReference type="ARBA" id="ARBA00023315"/>
    </source>
</evidence>
<keyword evidence="2" id="KW-0012">Acyltransferase</keyword>
<dbReference type="InterPro" id="IPR050832">
    <property type="entry name" value="Bact_Acetyltransf"/>
</dbReference>
<dbReference type="CDD" id="cd04301">
    <property type="entry name" value="NAT_SF"/>
    <property type="match status" value="1"/>
</dbReference>
<dbReference type="InterPro" id="IPR056935">
    <property type="entry name" value="Rv0428c-like_C"/>
</dbReference>